<keyword evidence="2" id="KW-1185">Reference proteome</keyword>
<dbReference type="KEGG" id="sgn:SGRA_0382"/>
<sequence>MGLPQPAAGSGYALARSSLGPAALRALVWPSATSYYPSAKKGIASR</sequence>
<organism evidence="1 2">
    <name type="scientific">Saprospira grandis (strain Lewin)</name>
    <dbReference type="NCBI Taxonomy" id="984262"/>
    <lineage>
        <taxon>Bacteria</taxon>
        <taxon>Pseudomonadati</taxon>
        <taxon>Bacteroidota</taxon>
        <taxon>Saprospiria</taxon>
        <taxon>Saprospirales</taxon>
        <taxon>Saprospiraceae</taxon>
        <taxon>Saprospira</taxon>
    </lineage>
</organism>
<reference evidence="1 2" key="1">
    <citation type="journal article" date="2012" name="Stand. Genomic Sci.">
        <title>Complete genome sequencing and analysis of Saprospira grandis str. Lewin, a predatory marine bacterium.</title>
        <authorList>
            <person name="Saw J.H."/>
            <person name="Yuryev A."/>
            <person name="Kanbe M."/>
            <person name="Hou S."/>
            <person name="Young A.G."/>
            <person name="Aizawa S."/>
            <person name="Alam M."/>
        </authorList>
    </citation>
    <scope>NUCLEOTIDE SEQUENCE [LARGE SCALE GENOMIC DNA]</scope>
    <source>
        <strain evidence="1 2">Lewin</strain>
    </source>
</reference>
<evidence type="ECO:0000313" key="1">
    <source>
        <dbReference type="EMBL" id="AFC23121.1"/>
    </source>
</evidence>
<dbReference type="STRING" id="984262.SGRA_0382"/>
<dbReference type="EMBL" id="CP002831">
    <property type="protein sequence ID" value="AFC23121.1"/>
    <property type="molecule type" value="Genomic_DNA"/>
</dbReference>
<dbReference type="AlphaFoldDB" id="H6L8Y5"/>
<accession>H6L8Y5</accession>
<protein>
    <submittedName>
        <fullName evidence="1">Uncharacterized protein</fullName>
    </submittedName>
</protein>
<name>H6L8Y5_SAPGL</name>
<evidence type="ECO:0000313" key="2">
    <source>
        <dbReference type="Proteomes" id="UP000007519"/>
    </source>
</evidence>
<proteinExistence type="predicted"/>
<dbReference type="Proteomes" id="UP000007519">
    <property type="component" value="Chromosome"/>
</dbReference>
<gene>
    <name evidence="1" type="ordered locus">SGRA_0382</name>
</gene>
<dbReference type="HOGENOM" id="CLU_3188856_0_0_10"/>